<gene>
    <name evidence="1" type="ORF">PDE_07182</name>
</gene>
<organism evidence="1 2">
    <name type="scientific">Penicillium oxalicum (strain 114-2 / CGMCC 5302)</name>
    <name type="common">Penicillium decumbens</name>
    <dbReference type="NCBI Taxonomy" id="933388"/>
    <lineage>
        <taxon>Eukaryota</taxon>
        <taxon>Fungi</taxon>
        <taxon>Dikarya</taxon>
        <taxon>Ascomycota</taxon>
        <taxon>Pezizomycotina</taxon>
        <taxon>Eurotiomycetes</taxon>
        <taxon>Eurotiomycetidae</taxon>
        <taxon>Eurotiales</taxon>
        <taxon>Aspergillaceae</taxon>
        <taxon>Penicillium</taxon>
    </lineage>
</organism>
<dbReference type="EMBL" id="KB644414">
    <property type="protein sequence ID" value="EPS32222.1"/>
    <property type="molecule type" value="Genomic_DNA"/>
</dbReference>
<evidence type="ECO:0000313" key="1">
    <source>
        <dbReference type="EMBL" id="EPS32222.1"/>
    </source>
</evidence>
<dbReference type="AlphaFoldDB" id="S8BBH1"/>
<dbReference type="Proteomes" id="UP000019376">
    <property type="component" value="Unassembled WGS sequence"/>
</dbReference>
<protein>
    <submittedName>
        <fullName evidence="1">Uncharacterized protein</fullName>
    </submittedName>
</protein>
<dbReference type="HOGENOM" id="CLU_2831976_0_0_1"/>
<accession>S8BBH1</accession>
<proteinExistence type="predicted"/>
<name>S8BBH1_PENO1</name>
<keyword evidence="2" id="KW-1185">Reference proteome</keyword>
<reference evidence="1 2" key="1">
    <citation type="journal article" date="2013" name="PLoS ONE">
        <title>Genomic and secretomic analyses reveal unique features of the lignocellulolytic enzyme system of Penicillium decumbens.</title>
        <authorList>
            <person name="Liu G."/>
            <person name="Zhang L."/>
            <person name="Wei X."/>
            <person name="Zou G."/>
            <person name="Qin Y."/>
            <person name="Ma L."/>
            <person name="Li J."/>
            <person name="Zheng H."/>
            <person name="Wang S."/>
            <person name="Wang C."/>
            <person name="Xun L."/>
            <person name="Zhao G.-P."/>
            <person name="Zhou Z."/>
            <person name="Qu Y."/>
        </authorList>
    </citation>
    <scope>NUCLEOTIDE SEQUENCE [LARGE SCALE GENOMIC DNA]</scope>
    <source>
        <strain evidence="2">114-2 / CGMCC 5302</strain>
    </source>
</reference>
<sequence>MIILVLPFDLDLPRDLDATRDEVSSHRQGLSRHPARLIRVDGIGVFRNTKILKLPTYPLRATSGKL</sequence>
<evidence type="ECO:0000313" key="2">
    <source>
        <dbReference type="Proteomes" id="UP000019376"/>
    </source>
</evidence>